<dbReference type="Gene3D" id="3.40.1410.10">
    <property type="entry name" value="Chorismate lyase-like"/>
    <property type="match status" value="1"/>
</dbReference>
<gene>
    <name evidence="5" type="ORF">GKJPGBOP_06539</name>
</gene>
<evidence type="ECO:0000313" key="6">
    <source>
        <dbReference type="Proteomes" id="UP000286746"/>
    </source>
</evidence>
<dbReference type="GO" id="GO:0045892">
    <property type="term" value="P:negative regulation of DNA-templated transcription"/>
    <property type="evidence" value="ECO:0007669"/>
    <property type="project" value="TreeGrafter"/>
</dbReference>
<dbReference type="Pfam" id="PF00392">
    <property type="entry name" value="GntR"/>
    <property type="match status" value="1"/>
</dbReference>
<evidence type="ECO:0000256" key="3">
    <source>
        <dbReference type="ARBA" id="ARBA00023163"/>
    </source>
</evidence>
<dbReference type="InterPro" id="IPR028978">
    <property type="entry name" value="Chorismate_lyase_/UTRA_dom_sf"/>
</dbReference>
<keyword evidence="6" id="KW-1185">Reference proteome</keyword>
<protein>
    <submittedName>
        <fullName evidence="5">GntR family transcriptional regulator</fullName>
    </submittedName>
</protein>
<accession>A0A401WBT5</accession>
<dbReference type="SUPFAM" id="SSF46785">
    <property type="entry name" value="Winged helix' DNA-binding domain"/>
    <property type="match status" value="1"/>
</dbReference>
<dbReference type="GO" id="GO:0003677">
    <property type="term" value="F:DNA binding"/>
    <property type="evidence" value="ECO:0007669"/>
    <property type="project" value="UniProtKB-KW"/>
</dbReference>
<dbReference type="PANTHER" id="PTHR44846:SF17">
    <property type="entry name" value="GNTR-FAMILY TRANSCRIPTIONAL REGULATOR"/>
    <property type="match status" value="1"/>
</dbReference>
<dbReference type="RefSeq" id="WP_125057061.1">
    <property type="nucleotide sequence ID" value="NZ_BHZD01000001.1"/>
</dbReference>
<dbReference type="Gene3D" id="1.10.10.10">
    <property type="entry name" value="Winged helix-like DNA-binding domain superfamily/Winged helix DNA-binding domain"/>
    <property type="match status" value="1"/>
</dbReference>
<dbReference type="CDD" id="cd07377">
    <property type="entry name" value="WHTH_GntR"/>
    <property type="match status" value="1"/>
</dbReference>
<sequence length="259" mass="28157">MDDSMQRPGALYQQLAAEMRSSIASGELKPGTPLPSEAQLIDRYRVSRPTVRKAVSLLKAEGLIEVIHGKGSYVKAVPAPPLTIKRTVTRKGKTFTTPQAIWEETAPPTVYRTRTTTVTGPPLGLPEDEELFACDRVLRHPKTGTRALHRTLIPFATADTAPSLAEAPDASPTDIYAALTAAGHKLTWTETVRARMPLADERSALELPDATPVVHLLAVTHGTDLEPLLLEELRTNGHQAQFAFRVTADSPRALHSVPD</sequence>
<dbReference type="Proteomes" id="UP000286746">
    <property type="component" value="Unassembled WGS sequence"/>
</dbReference>
<keyword evidence="2" id="KW-0238">DNA-binding</keyword>
<organism evidence="5 6">
    <name type="scientific">Streptomyces paromomycinus</name>
    <name type="common">Streptomyces rimosus subsp. paromomycinus</name>
    <dbReference type="NCBI Taxonomy" id="92743"/>
    <lineage>
        <taxon>Bacteria</taxon>
        <taxon>Bacillati</taxon>
        <taxon>Actinomycetota</taxon>
        <taxon>Actinomycetes</taxon>
        <taxon>Kitasatosporales</taxon>
        <taxon>Streptomycetaceae</taxon>
        <taxon>Streptomyces</taxon>
    </lineage>
</organism>
<dbReference type="InterPro" id="IPR000524">
    <property type="entry name" value="Tscrpt_reg_HTH_GntR"/>
</dbReference>
<evidence type="ECO:0000256" key="2">
    <source>
        <dbReference type="ARBA" id="ARBA00023125"/>
    </source>
</evidence>
<dbReference type="EMBL" id="BHZD01000001">
    <property type="protein sequence ID" value="GCD46788.1"/>
    <property type="molecule type" value="Genomic_DNA"/>
</dbReference>
<dbReference type="AlphaFoldDB" id="A0A401WBT5"/>
<dbReference type="InterPro" id="IPR050679">
    <property type="entry name" value="Bact_HTH_transcr_reg"/>
</dbReference>
<proteinExistence type="predicted"/>
<reference evidence="5 6" key="1">
    <citation type="submission" date="2018-11" db="EMBL/GenBank/DDBJ databases">
        <title>Whole genome sequence of Streptomyces paromomycinus NBRC 15454(T).</title>
        <authorList>
            <person name="Komaki H."/>
            <person name="Tamura T."/>
        </authorList>
    </citation>
    <scope>NUCLEOTIDE SEQUENCE [LARGE SCALE GENOMIC DNA]</scope>
    <source>
        <strain evidence="5 6">NBRC 15454</strain>
    </source>
</reference>
<dbReference type="InterPro" id="IPR036390">
    <property type="entry name" value="WH_DNA-bd_sf"/>
</dbReference>
<dbReference type="PANTHER" id="PTHR44846">
    <property type="entry name" value="MANNOSYL-D-GLYCERATE TRANSPORT/METABOLISM SYSTEM REPRESSOR MNGR-RELATED"/>
    <property type="match status" value="1"/>
</dbReference>
<name>A0A401WBT5_STREY</name>
<dbReference type="SUPFAM" id="SSF64288">
    <property type="entry name" value="Chorismate lyase-like"/>
    <property type="match status" value="1"/>
</dbReference>
<dbReference type="SMART" id="SM00345">
    <property type="entry name" value="HTH_GNTR"/>
    <property type="match status" value="1"/>
</dbReference>
<dbReference type="PRINTS" id="PR00035">
    <property type="entry name" value="HTHGNTR"/>
</dbReference>
<keyword evidence="1" id="KW-0805">Transcription regulation</keyword>
<dbReference type="GO" id="GO:0003700">
    <property type="term" value="F:DNA-binding transcription factor activity"/>
    <property type="evidence" value="ECO:0007669"/>
    <property type="project" value="InterPro"/>
</dbReference>
<comment type="caution">
    <text evidence="5">The sequence shown here is derived from an EMBL/GenBank/DDBJ whole genome shotgun (WGS) entry which is preliminary data.</text>
</comment>
<evidence type="ECO:0000313" key="5">
    <source>
        <dbReference type="EMBL" id="GCD46788.1"/>
    </source>
</evidence>
<dbReference type="PROSITE" id="PS50949">
    <property type="entry name" value="HTH_GNTR"/>
    <property type="match status" value="1"/>
</dbReference>
<evidence type="ECO:0000259" key="4">
    <source>
        <dbReference type="PROSITE" id="PS50949"/>
    </source>
</evidence>
<keyword evidence="3" id="KW-0804">Transcription</keyword>
<dbReference type="InterPro" id="IPR036388">
    <property type="entry name" value="WH-like_DNA-bd_sf"/>
</dbReference>
<evidence type="ECO:0000256" key="1">
    <source>
        <dbReference type="ARBA" id="ARBA00023015"/>
    </source>
</evidence>
<feature type="domain" description="HTH gntR-type" evidence="4">
    <location>
        <begin position="9"/>
        <end position="77"/>
    </location>
</feature>